<comment type="caution">
    <text evidence="3">The sequence shown here is derived from an EMBL/GenBank/DDBJ whole genome shotgun (WGS) entry which is preliminary data.</text>
</comment>
<dbReference type="SUPFAM" id="SSF81383">
    <property type="entry name" value="F-box domain"/>
    <property type="match status" value="1"/>
</dbReference>
<dbReference type="CDD" id="cd09917">
    <property type="entry name" value="F-box_SF"/>
    <property type="match status" value="1"/>
</dbReference>
<proteinExistence type="predicted"/>
<dbReference type="PROSITE" id="PS50181">
    <property type="entry name" value="FBOX"/>
    <property type="match status" value="1"/>
</dbReference>
<dbReference type="Proteomes" id="UP001275084">
    <property type="component" value="Unassembled WGS sequence"/>
</dbReference>
<sequence>MSILPKDTTPCNLKSRNRQDMASYLCNLPEELLLLIMESLDPTSIECLRRTSRLFLRLFSSPCFSHQHNKELSNSPPPSWMPYTPWARPSRAFEAEAHTRRFIECLERDAKSNLCTSCQAAENKLEGFHRARNLVEKSLYCMGCDEEHPLAYFSAAERQRDEKSRICIGYEGHFRLCEHKTVDWQTVAKAMRQLTSSPSTDEDVYIILLECKAAIHLPTNHVITAEKWTKTDIFPRLALFYHLHNGFLLTASWVAHLPLPEPASSGRYSVGDMTDRLRLLRRGAAEYIAPQSGPGYLPEMRLFDPNRCNFLDYTGTPAGPGTEGSWSLAPPSDSKNQSCRTHPGSGCSLRRLNPAGGRTTDENGCRVGSHVMRTWFGLGTGRQAPGLPYGLELQAEACGSDGRCLELLYKRDIVVAEVNDAGCRKITHSWCEAIQPESYKLAEDSENYGTLWCFDPTCANHCHFGERPVMRKCRREVGVTADWFHHYGDQSPTTESKPLESEITNTNTSSTAQDELNVPGNPSTAQDELNVPDNPSTAQDELNVPDNPSTAQDELNVPDNPSTAQNELNVPGNPSTGDNLQPKTRRKHGEWWSKFLAKCCGRLSSC</sequence>
<keyword evidence="4" id="KW-1185">Reference proteome</keyword>
<dbReference type="EMBL" id="JAUIQD010000003">
    <property type="protein sequence ID" value="KAK3358087.1"/>
    <property type="molecule type" value="Genomic_DNA"/>
</dbReference>
<evidence type="ECO:0000259" key="2">
    <source>
        <dbReference type="PROSITE" id="PS50181"/>
    </source>
</evidence>
<gene>
    <name evidence="3" type="ORF">B0T25DRAFT_540917</name>
</gene>
<accession>A0AAJ0HNF6</accession>
<reference evidence="3" key="1">
    <citation type="journal article" date="2023" name="Mol. Phylogenet. Evol.">
        <title>Genome-scale phylogeny and comparative genomics of the fungal order Sordariales.</title>
        <authorList>
            <person name="Hensen N."/>
            <person name="Bonometti L."/>
            <person name="Westerberg I."/>
            <person name="Brannstrom I.O."/>
            <person name="Guillou S."/>
            <person name="Cros-Aarteil S."/>
            <person name="Calhoun S."/>
            <person name="Haridas S."/>
            <person name="Kuo A."/>
            <person name="Mondo S."/>
            <person name="Pangilinan J."/>
            <person name="Riley R."/>
            <person name="LaButti K."/>
            <person name="Andreopoulos B."/>
            <person name="Lipzen A."/>
            <person name="Chen C."/>
            <person name="Yan M."/>
            <person name="Daum C."/>
            <person name="Ng V."/>
            <person name="Clum A."/>
            <person name="Steindorff A."/>
            <person name="Ohm R.A."/>
            <person name="Martin F."/>
            <person name="Silar P."/>
            <person name="Natvig D.O."/>
            <person name="Lalanne C."/>
            <person name="Gautier V."/>
            <person name="Ament-Velasquez S.L."/>
            <person name="Kruys A."/>
            <person name="Hutchinson M.I."/>
            <person name="Powell A.J."/>
            <person name="Barry K."/>
            <person name="Miller A.N."/>
            <person name="Grigoriev I.V."/>
            <person name="Debuchy R."/>
            <person name="Gladieux P."/>
            <person name="Hiltunen Thoren M."/>
            <person name="Johannesson H."/>
        </authorList>
    </citation>
    <scope>NUCLEOTIDE SEQUENCE</scope>
    <source>
        <strain evidence="3">CBS 955.72</strain>
    </source>
</reference>
<evidence type="ECO:0000256" key="1">
    <source>
        <dbReference type="SAM" id="MobiDB-lite"/>
    </source>
</evidence>
<dbReference type="Pfam" id="PF00646">
    <property type="entry name" value="F-box"/>
    <property type="match status" value="1"/>
</dbReference>
<reference evidence="3" key="2">
    <citation type="submission" date="2023-06" db="EMBL/GenBank/DDBJ databases">
        <authorList>
            <consortium name="Lawrence Berkeley National Laboratory"/>
            <person name="Haridas S."/>
            <person name="Hensen N."/>
            <person name="Bonometti L."/>
            <person name="Westerberg I."/>
            <person name="Brannstrom I.O."/>
            <person name="Guillou S."/>
            <person name="Cros-Aarteil S."/>
            <person name="Calhoun S."/>
            <person name="Kuo A."/>
            <person name="Mondo S."/>
            <person name="Pangilinan J."/>
            <person name="Riley R."/>
            <person name="Labutti K."/>
            <person name="Andreopoulos B."/>
            <person name="Lipzen A."/>
            <person name="Chen C."/>
            <person name="Yanf M."/>
            <person name="Daum C."/>
            <person name="Ng V."/>
            <person name="Clum A."/>
            <person name="Steindorff A."/>
            <person name="Ohm R."/>
            <person name="Martin F."/>
            <person name="Silar P."/>
            <person name="Natvig D."/>
            <person name="Lalanne C."/>
            <person name="Gautier V."/>
            <person name="Ament-Velasquez S.L."/>
            <person name="Kruys A."/>
            <person name="Hutchinson M.I."/>
            <person name="Powell A.J."/>
            <person name="Barry K."/>
            <person name="Miller A.N."/>
            <person name="Grigoriev I.V."/>
            <person name="Debuchy R."/>
            <person name="Gladieux P."/>
            <person name="Thoren M.H."/>
            <person name="Johannesson H."/>
        </authorList>
    </citation>
    <scope>NUCLEOTIDE SEQUENCE</scope>
    <source>
        <strain evidence="3">CBS 955.72</strain>
    </source>
</reference>
<feature type="region of interest" description="Disordered" evidence="1">
    <location>
        <begin position="487"/>
        <end position="588"/>
    </location>
</feature>
<dbReference type="InterPro" id="IPR001810">
    <property type="entry name" value="F-box_dom"/>
</dbReference>
<protein>
    <recommendedName>
        <fullName evidence="2">F-box domain-containing protein</fullName>
    </recommendedName>
</protein>
<feature type="domain" description="F-box" evidence="2">
    <location>
        <begin position="22"/>
        <end position="72"/>
    </location>
</feature>
<dbReference type="InterPro" id="IPR036047">
    <property type="entry name" value="F-box-like_dom_sf"/>
</dbReference>
<dbReference type="AlphaFoldDB" id="A0AAJ0HNF6"/>
<evidence type="ECO:0000313" key="4">
    <source>
        <dbReference type="Proteomes" id="UP001275084"/>
    </source>
</evidence>
<evidence type="ECO:0000313" key="3">
    <source>
        <dbReference type="EMBL" id="KAK3358087.1"/>
    </source>
</evidence>
<organism evidence="3 4">
    <name type="scientific">Lasiosphaeria hispida</name>
    <dbReference type="NCBI Taxonomy" id="260671"/>
    <lineage>
        <taxon>Eukaryota</taxon>
        <taxon>Fungi</taxon>
        <taxon>Dikarya</taxon>
        <taxon>Ascomycota</taxon>
        <taxon>Pezizomycotina</taxon>
        <taxon>Sordariomycetes</taxon>
        <taxon>Sordariomycetidae</taxon>
        <taxon>Sordariales</taxon>
        <taxon>Lasiosphaeriaceae</taxon>
        <taxon>Lasiosphaeria</taxon>
    </lineage>
</organism>
<name>A0AAJ0HNF6_9PEZI</name>
<feature type="compositionally biased region" description="Polar residues" evidence="1">
    <location>
        <begin position="520"/>
        <end position="582"/>
    </location>
</feature>